<dbReference type="GO" id="GO:0004519">
    <property type="term" value="F:endonuclease activity"/>
    <property type="evidence" value="ECO:0007669"/>
    <property type="project" value="UniProtKB-KW"/>
</dbReference>
<dbReference type="KEGG" id="vg:80004814"/>
<sequence length="113" mass="12488">MSRKGVEFSPRMRRKINERDDERCTRCGRPVGPNANIHHRKLRSRGGMGNVANGILLCGTGTTGCHGWAHGNVTQATEEGLIVSRWAEPAIIPILTWRGWIRVDDDGGWTLAA</sequence>
<feature type="domain" description="HNH" evidence="1">
    <location>
        <begin position="24"/>
        <end position="59"/>
    </location>
</feature>
<protein>
    <submittedName>
        <fullName evidence="2">HNH endonuclease</fullName>
    </submittedName>
</protein>
<dbReference type="GeneID" id="80004814"/>
<dbReference type="InterPro" id="IPR003615">
    <property type="entry name" value="HNH_nuc"/>
</dbReference>
<dbReference type="RefSeq" id="YP_010751151.1">
    <property type="nucleotide sequence ID" value="NC_073366.1"/>
</dbReference>
<accession>A0A514DHK6</accession>
<gene>
    <name evidence="2" type="primary">50</name>
    <name evidence="2" type="ORF">PBI_MARGAERY_51</name>
</gene>
<dbReference type="CDD" id="cd00085">
    <property type="entry name" value="HNHc"/>
    <property type="match status" value="1"/>
</dbReference>
<evidence type="ECO:0000313" key="2">
    <source>
        <dbReference type="EMBL" id="QDH93108.1"/>
    </source>
</evidence>
<dbReference type="GO" id="GO:0008270">
    <property type="term" value="F:zinc ion binding"/>
    <property type="evidence" value="ECO:0007669"/>
    <property type="project" value="InterPro"/>
</dbReference>
<dbReference type="Gene3D" id="1.10.30.50">
    <property type="match status" value="1"/>
</dbReference>
<evidence type="ECO:0000313" key="3">
    <source>
        <dbReference type="Proteomes" id="UP000315956"/>
    </source>
</evidence>
<evidence type="ECO:0000259" key="1">
    <source>
        <dbReference type="Pfam" id="PF01844"/>
    </source>
</evidence>
<name>A0A514DHK6_9CAUD</name>
<keyword evidence="2" id="KW-0378">Hydrolase</keyword>
<keyword evidence="2" id="KW-0540">Nuclease</keyword>
<organism evidence="2 3">
    <name type="scientific">Microbacterium phage Margaery</name>
    <dbReference type="NCBI Taxonomy" id="2591217"/>
    <lineage>
        <taxon>Viruses</taxon>
        <taxon>Duplodnaviria</taxon>
        <taxon>Heunggongvirae</taxon>
        <taxon>Uroviricota</taxon>
        <taxon>Caudoviricetes</taxon>
        <taxon>Hodgkinviridae</taxon>
        <taxon>Margaeryvirus</taxon>
        <taxon>Margaeryvirus margaery</taxon>
    </lineage>
</organism>
<keyword evidence="3" id="KW-1185">Reference proteome</keyword>
<dbReference type="EMBL" id="MK937606">
    <property type="protein sequence ID" value="QDH93108.1"/>
    <property type="molecule type" value="Genomic_DNA"/>
</dbReference>
<dbReference type="Pfam" id="PF01844">
    <property type="entry name" value="HNH"/>
    <property type="match status" value="1"/>
</dbReference>
<dbReference type="Proteomes" id="UP000315956">
    <property type="component" value="Segment"/>
</dbReference>
<dbReference type="InterPro" id="IPR002711">
    <property type="entry name" value="HNH"/>
</dbReference>
<dbReference type="GO" id="GO:0003676">
    <property type="term" value="F:nucleic acid binding"/>
    <property type="evidence" value="ECO:0007669"/>
    <property type="project" value="InterPro"/>
</dbReference>
<keyword evidence="2" id="KW-0255">Endonuclease</keyword>
<reference evidence="2 3" key="1">
    <citation type="submission" date="2019-05" db="EMBL/GenBank/DDBJ databases">
        <authorList>
            <person name="Stoner T.H."/>
            <person name="Aull H.G."/>
            <person name="Divens A.M."/>
            <person name="Zack K."/>
            <person name="Garlena R.A."/>
            <person name="Russell D.A."/>
            <person name="Pope W.H."/>
            <person name="Jacobs-Sera D."/>
            <person name="Hatfull G.F."/>
        </authorList>
    </citation>
    <scope>NUCLEOTIDE SEQUENCE [LARGE SCALE GENOMIC DNA]</scope>
</reference>
<proteinExistence type="predicted"/>